<proteinExistence type="predicted"/>
<dbReference type="Gramene" id="ONK81196">
    <property type="protein sequence ID" value="ONK81196"/>
    <property type="gene ID" value="A4U43_C01F26350"/>
</dbReference>
<keyword evidence="2" id="KW-1185">Reference proteome</keyword>
<dbReference type="Proteomes" id="UP000243459">
    <property type="component" value="Chromosome 1"/>
</dbReference>
<protein>
    <submittedName>
        <fullName evidence="1">Uncharacterized protein</fullName>
    </submittedName>
</protein>
<accession>A0A5P1FSA3</accession>
<sequence>MITVAYSPARVNVSPAKQIIGPMQHVEIEGFNKGGASEVFLLKYKLGKTLGIGSFGKMEIAEHVLTEHKVEEAVRGCPAMGCSMASSMASKRRRLSTRLAAGVRRDCLDGAEGATAAFRAAEVGGWSVRGEIWWRRGNGWLDRLRWRFGWFEVG</sequence>
<dbReference type="EMBL" id="CM007381">
    <property type="protein sequence ID" value="ONK81196.1"/>
    <property type="molecule type" value="Genomic_DNA"/>
</dbReference>
<name>A0A5P1FSA3_ASPOF</name>
<gene>
    <name evidence="1" type="ORF">A4U43_C01F26350</name>
</gene>
<evidence type="ECO:0000313" key="1">
    <source>
        <dbReference type="EMBL" id="ONK81196.1"/>
    </source>
</evidence>
<organism evidence="1 2">
    <name type="scientific">Asparagus officinalis</name>
    <name type="common">Garden asparagus</name>
    <dbReference type="NCBI Taxonomy" id="4686"/>
    <lineage>
        <taxon>Eukaryota</taxon>
        <taxon>Viridiplantae</taxon>
        <taxon>Streptophyta</taxon>
        <taxon>Embryophyta</taxon>
        <taxon>Tracheophyta</taxon>
        <taxon>Spermatophyta</taxon>
        <taxon>Magnoliopsida</taxon>
        <taxon>Liliopsida</taxon>
        <taxon>Asparagales</taxon>
        <taxon>Asparagaceae</taxon>
        <taxon>Asparagoideae</taxon>
        <taxon>Asparagus</taxon>
    </lineage>
</organism>
<evidence type="ECO:0000313" key="2">
    <source>
        <dbReference type="Proteomes" id="UP000243459"/>
    </source>
</evidence>
<dbReference type="AlphaFoldDB" id="A0A5P1FSA3"/>
<reference evidence="2" key="1">
    <citation type="journal article" date="2017" name="Nat. Commun.">
        <title>The asparagus genome sheds light on the origin and evolution of a young Y chromosome.</title>
        <authorList>
            <person name="Harkess A."/>
            <person name="Zhou J."/>
            <person name="Xu C."/>
            <person name="Bowers J.E."/>
            <person name="Van der Hulst R."/>
            <person name="Ayyampalayam S."/>
            <person name="Mercati F."/>
            <person name="Riccardi P."/>
            <person name="McKain M.R."/>
            <person name="Kakrana A."/>
            <person name="Tang H."/>
            <person name="Ray J."/>
            <person name="Groenendijk J."/>
            <person name="Arikit S."/>
            <person name="Mathioni S.M."/>
            <person name="Nakano M."/>
            <person name="Shan H."/>
            <person name="Telgmann-Rauber A."/>
            <person name="Kanno A."/>
            <person name="Yue Z."/>
            <person name="Chen H."/>
            <person name="Li W."/>
            <person name="Chen Y."/>
            <person name="Xu X."/>
            <person name="Zhang Y."/>
            <person name="Luo S."/>
            <person name="Chen H."/>
            <person name="Gao J."/>
            <person name="Mao Z."/>
            <person name="Pires J.C."/>
            <person name="Luo M."/>
            <person name="Kudrna D."/>
            <person name="Wing R.A."/>
            <person name="Meyers B.C."/>
            <person name="Yi K."/>
            <person name="Kong H."/>
            <person name="Lavrijsen P."/>
            <person name="Sunseri F."/>
            <person name="Falavigna A."/>
            <person name="Ye Y."/>
            <person name="Leebens-Mack J.H."/>
            <person name="Chen G."/>
        </authorList>
    </citation>
    <scope>NUCLEOTIDE SEQUENCE [LARGE SCALE GENOMIC DNA]</scope>
    <source>
        <strain evidence="2">cv. DH0086</strain>
    </source>
</reference>